<dbReference type="InterPro" id="IPR036388">
    <property type="entry name" value="WH-like_DNA-bd_sf"/>
</dbReference>
<dbReference type="Gene3D" id="1.10.10.10">
    <property type="entry name" value="Winged helix-like DNA-binding domain superfamily/Winged helix DNA-binding domain"/>
    <property type="match status" value="1"/>
</dbReference>
<dbReference type="Proteomes" id="UP001231924">
    <property type="component" value="Unassembled WGS sequence"/>
</dbReference>
<dbReference type="NCBIfam" id="NF033788">
    <property type="entry name" value="HTH_metalloreg"/>
    <property type="match status" value="1"/>
</dbReference>
<dbReference type="SUPFAM" id="SSF55961">
    <property type="entry name" value="Bet v1-like"/>
    <property type="match status" value="1"/>
</dbReference>
<dbReference type="PROSITE" id="PS50987">
    <property type="entry name" value="HTH_ARSR_2"/>
    <property type="match status" value="1"/>
</dbReference>
<dbReference type="InterPro" id="IPR023393">
    <property type="entry name" value="START-like_dom_sf"/>
</dbReference>
<gene>
    <name evidence="3" type="ORF">QRT03_16210</name>
</gene>
<evidence type="ECO:0000313" key="4">
    <source>
        <dbReference type="Proteomes" id="UP001231924"/>
    </source>
</evidence>
<dbReference type="CDD" id="cd00090">
    <property type="entry name" value="HTH_ARSR"/>
    <property type="match status" value="1"/>
</dbReference>
<dbReference type="PANTHER" id="PTHR38600:SF1">
    <property type="entry name" value="TRANSCRIPTIONAL REGULATORY PROTEIN"/>
    <property type="match status" value="1"/>
</dbReference>
<dbReference type="Pfam" id="PF08327">
    <property type="entry name" value="AHSA1"/>
    <property type="match status" value="1"/>
</dbReference>
<dbReference type="SUPFAM" id="SSF46785">
    <property type="entry name" value="Winged helix' DNA-binding domain"/>
    <property type="match status" value="1"/>
</dbReference>
<dbReference type="CDD" id="cd08893">
    <property type="entry name" value="SRPBCC_CalC_Aha1-like_GntR-HTH"/>
    <property type="match status" value="1"/>
</dbReference>
<dbReference type="InterPro" id="IPR013538">
    <property type="entry name" value="ASHA1/2-like_C"/>
</dbReference>
<keyword evidence="4" id="KW-1185">Reference proteome</keyword>
<dbReference type="InterPro" id="IPR011991">
    <property type="entry name" value="ArsR-like_HTH"/>
</dbReference>
<dbReference type="EMBL" id="JASVWF010000003">
    <property type="protein sequence ID" value="MDL5157511.1"/>
    <property type="molecule type" value="Genomic_DNA"/>
</dbReference>
<dbReference type="Pfam" id="PF12840">
    <property type="entry name" value="HTH_20"/>
    <property type="match status" value="1"/>
</dbReference>
<evidence type="ECO:0000259" key="2">
    <source>
        <dbReference type="PROSITE" id="PS50987"/>
    </source>
</evidence>
<dbReference type="RefSeq" id="WP_286053940.1">
    <property type="nucleotide sequence ID" value="NZ_JASVWF010000003.1"/>
</dbReference>
<evidence type="ECO:0000256" key="1">
    <source>
        <dbReference type="ARBA" id="ARBA00006817"/>
    </source>
</evidence>
<sequence>MRDDDAVFRALADPSRRHVLDALNARDGRTLSDLVAGLAMTRQAVAKHVAVLEEAGLVVVRRVGREKHHHLNPAPLGDLADRWIRTFDRGRVDALTDLKRALEEPQMTTDTTTEFVYVTYIRTTPERLWEALTNPEFVRRYYGGGGPESDWAVGSPVRWSMTGEPAHDWDQHVLEADPPRRLAYTWHNYQPEMQEFFDWSDDDLARMRQEPVSRVSFDIEPAGDDAVKLTVVHDGFVAGSEMLRGVSGGWPGILSNLKSLLETGDIVVA</sequence>
<dbReference type="PANTHER" id="PTHR38600">
    <property type="entry name" value="TRANSCRIPTIONAL REGULATORY PROTEIN"/>
    <property type="match status" value="1"/>
</dbReference>
<proteinExistence type="inferred from homology"/>
<evidence type="ECO:0000313" key="3">
    <source>
        <dbReference type="EMBL" id="MDL5157511.1"/>
    </source>
</evidence>
<accession>A0ABT7MAP5</accession>
<dbReference type="SMART" id="SM00418">
    <property type="entry name" value="HTH_ARSR"/>
    <property type="match status" value="1"/>
</dbReference>
<comment type="similarity">
    <text evidence="1">Belongs to the AHA1 family.</text>
</comment>
<dbReference type="PRINTS" id="PR00778">
    <property type="entry name" value="HTHARSR"/>
</dbReference>
<organism evidence="3 4">
    <name type="scientific">Actinomycetospora termitidis</name>
    <dbReference type="NCBI Taxonomy" id="3053470"/>
    <lineage>
        <taxon>Bacteria</taxon>
        <taxon>Bacillati</taxon>
        <taxon>Actinomycetota</taxon>
        <taxon>Actinomycetes</taxon>
        <taxon>Pseudonocardiales</taxon>
        <taxon>Pseudonocardiaceae</taxon>
        <taxon>Actinomycetospora</taxon>
    </lineage>
</organism>
<dbReference type="InterPro" id="IPR001845">
    <property type="entry name" value="HTH_ArsR_DNA-bd_dom"/>
</dbReference>
<dbReference type="Gene3D" id="3.30.530.20">
    <property type="match status" value="1"/>
</dbReference>
<name>A0ABT7MAP5_9PSEU</name>
<reference evidence="3 4" key="1">
    <citation type="submission" date="2023-06" db="EMBL/GenBank/DDBJ databases">
        <title>Actinomycetospora Odt1-22.</title>
        <authorList>
            <person name="Supong K."/>
        </authorList>
    </citation>
    <scope>NUCLEOTIDE SEQUENCE [LARGE SCALE GENOMIC DNA]</scope>
    <source>
        <strain evidence="3 4">Odt1-22</strain>
    </source>
</reference>
<feature type="domain" description="HTH arsR-type" evidence="2">
    <location>
        <begin position="1"/>
        <end position="91"/>
    </location>
</feature>
<protein>
    <submittedName>
        <fullName evidence="3">Metalloregulator ArsR/SmtB family transcription factor</fullName>
    </submittedName>
</protein>
<comment type="caution">
    <text evidence="3">The sequence shown here is derived from an EMBL/GenBank/DDBJ whole genome shotgun (WGS) entry which is preliminary data.</text>
</comment>
<dbReference type="InterPro" id="IPR036390">
    <property type="entry name" value="WH_DNA-bd_sf"/>
</dbReference>